<comment type="subcellular location">
    <subcellularLocation>
        <location evidence="1">Cell membrane</location>
        <topology evidence="1">Multi-pass membrane protein</topology>
    </subcellularLocation>
</comment>
<dbReference type="Proteomes" id="UP001431783">
    <property type="component" value="Unassembled WGS sequence"/>
</dbReference>
<keyword evidence="3 8" id="KW-0812">Transmembrane</keyword>
<evidence type="ECO:0000256" key="8">
    <source>
        <dbReference type="SAM" id="Phobius"/>
    </source>
</evidence>
<accession>A0AAW1U4P0</accession>
<name>A0AAW1U4P0_9CUCU</name>
<dbReference type="InterPro" id="IPR052192">
    <property type="entry name" value="Insect_Ionotropic_Sensory_Rcpt"/>
</dbReference>
<proteinExistence type="predicted"/>
<evidence type="ECO:0000313" key="9">
    <source>
        <dbReference type="EMBL" id="KAK9875135.1"/>
    </source>
</evidence>
<feature type="transmembrane region" description="Helical" evidence="8">
    <location>
        <begin position="323"/>
        <end position="342"/>
    </location>
</feature>
<feature type="transmembrane region" description="Helical" evidence="8">
    <location>
        <begin position="285"/>
        <end position="311"/>
    </location>
</feature>
<keyword evidence="2" id="KW-1003">Cell membrane</keyword>
<evidence type="ECO:0000256" key="6">
    <source>
        <dbReference type="ARBA" id="ARBA00023170"/>
    </source>
</evidence>
<evidence type="ECO:0008006" key="11">
    <source>
        <dbReference type="Google" id="ProtNLM"/>
    </source>
</evidence>
<organism evidence="9 10">
    <name type="scientific">Henosepilachna vigintioctopunctata</name>
    <dbReference type="NCBI Taxonomy" id="420089"/>
    <lineage>
        <taxon>Eukaryota</taxon>
        <taxon>Metazoa</taxon>
        <taxon>Ecdysozoa</taxon>
        <taxon>Arthropoda</taxon>
        <taxon>Hexapoda</taxon>
        <taxon>Insecta</taxon>
        <taxon>Pterygota</taxon>
        <taxon>Neoptera</taxon>
        <taxon>Endopterygota</taxon>
        <taxon>Coleoptera</taxon>
        <taxon>Polyphaga</taxon>
        <taxon>Cucujiformia</taxon>
        <taxon>Coccinelloidea</taxon>
        <taxon>Coccinellidae</taxon>
        <taxon>Epilachninae</taxon>
        <taxon>Epilachnini</taxon>
        <taxon>Henosepilachna</taxon>
    </lineage>
</organism>
<gene>
    <name evidence="9" type="ORF">WA026_005928</name>
</gene>
<evidence type="ECO:0000256" key="7">
    <source>
        <dbReference type="ARBA" id="ARBA00023180"/>
    </source>
</evidence>
<keyword evidence="7" id="KW-0325">Glycoprotein</keyword>
<dbReference type="SUPFAM" id="SSF53850">
    <property type="entry name" value="Periplasmic binding protein-like II"/>
    <property type="match status" value="1"/>
</dbReference>
<evidence type="ECO:0000256" key="1">
    <source>
        <dbReference type="ARBA" id="ARBA00004651"/>
    </source>
</evidence>
<keyword evidence="6" id="KW-0675">Receptor</keyword>
<protein>
    <recommendedName>
        <fullName evidence="11">Ionotropic receptor</fullName>
    </recommendedName>
</protein>
<feature type="transmembrane region" description="Helical" evidence="8">
    <location>
        <begin position="530"/>
        <end position="550"/>
    </location>
</feature>
<evidence type="ECO:0000256" key="3">
    <source>
        <dbReference type="ARBA" id="ARBA00022692"/>
    </source>
</evidence>
<evidence type="ECO:0000313" key="10">
    <source>
        <dbReference type="Proteomes" id="UP001431783"/>
    </source>
</evidence>
<dbReference type="EMBL" id="JARQZJ010000032">
    <property type="protein sequence ID" value="KAK9875135.1"/>
    <property type="molecule type" value="Genomic_DNA"/>
</dbReference>
<dbReference type="GO" id="GO:0005886">
    <property type="term" value="C:plasma membrane"/>
    <property type="evidence" value="ECO:0007669"/>
    <property type="project" value="UniProtKB-SubCell"/>
</dbReference>
<dbReference type="AlphaFoldDB" id="A0AAW1U4P0"/>
<evidence type="ECO:0000256" key="2">
    <source>
        <dbReference type="ARBA" id="ARBA00022475"/>
    </source>
</evidence>
<dbReference type="PANTHER" id="PTHR42643:SF35">
    <property type="entry name" value="IONOTROPIC RECEPTOR 68A, ISOFORM A"/>
    <property type="match status" value="1"/>
</dbReference>
<keyword evidence="4 8" id="KW-1133">Transmembrane helix</keyword>
<evidence type="ECO:0000256" key="4">
    <source>
        <dbReference type="ARBA" id="ARBA00022989"/>
    </source>
</evidence>
<reference evidence="9 10" key="1">
    <citation type="submission" date="2023-03" db="EMBL/GenBank/DDBJ databases">
        <title>Genome insight into feeding habits of ladybird beetles.</title>
        <authorList>
            <person name="Li H.-S."/>
            <person name="Huang Y.-H."/>
            <person name="Pang H."/>
        </authorList>
    </citation>
    <scope>NUCLEOTIDE SEQUENCE [LARGE SCALE GENOMIC DNA]</scope>
    <source>
        <strain evidence="9">SYSU_2023b</strain>
        <tissue evidence="9">Whole body</tissue>
    </source>
</reference>
<dbReference type="PANTHER" id="PTHR42643">
    <property type="entry name" value="IONOTROPIC RECEPTOR 20A-RELATED"/>
    <property type="match status" value="1"/>
</dbReference>
<keyword evidence="10" id="KW-1185">Reference proteome</keyword>
<keyword evidence="5 8" id="KW-0472">Membrane</keyword>
<feature type="transmembrane region" description="Helical" evidence="8">
    <location>
        <begin position="348"/>
        <end position="368"/>
    </location>
</feature>
<sequence>MTLPFPQISPVTIEIANFLIVNLTNLLNTEQMWTIMNDDTTTSKDITTKFMLHIDIPICLLNDDLPSNQTFLQQQTSATIILINDTDSQKLHLIVKKLMRFEMYNSRVETVFVITSKVEDQNFLSDYLKIIWSYGIIRYLVAFFDGNIKSFSYNPFRNEIREVLTHGEKPEFPNYLTNLEGYTLKVAMFMQWPRVQRRKGKLIGPDVMLLENLARLLNASLSIVETSKSDSYSGAYRSVLSSQSDLCFVKYFFVYGEFPNAEYTDPYELNYVDVYVPNARPLPTYLTVFMVFNSLKWITIGLTFLTVLVSFKILSTKSDRNKIWSYCDIFMIMLCLTLGIPLKRLDKYPRVLKILLLPYIVMIFIFVVDFRSHLLNRFQFTSYQKGITTLQELAESGIPLYTFVNKTTSIPKELKEQYHIYPNLEFVSSRKTNGTRFAFALPFLWRRNIPMKPGTRPLEYHSIHETLMKGFGIYMFRKNSPYVEKFNQLMVNIRQFGLSSSKAIIGVSDPHFNNKNSTNDEHRKLTMSEVLSVFFILTIGLLLSTITFIFEVYMQK</sequence>
<evidence type="ECO:0000256" key="5">
    <source>
        <dbReference type="ARBA" id="ARBA00023136"/>
    </source>
</evidence>
<comment type="caution">
    <text evidence="9">The sequence shown here is derived from an EMBL/GenBank/DDBJ whole genome shotgun (WGS) entry which is preliminary data.</text>
</comment>